<accession>A0A392TRT3</accession>
<proteinExistence type="predicted"/>
<sequence>MSSAQARLRQAKTAKKKIMEAAGGSHSMPANSSIQQNPSPSLEIIGTSADRRV</sequence>
<organism evidence="2 3">
    <name type="scientific">Trifolium medium</name>
    <dbReference type="NCBI Taxonomy" id="97028"/>
    <lineage>
        <taxon>Eukaryota</taxon>
        <taxon>Viridiplantae</taxon>
        <taxon>Streptophyta</taxon>
        <taxon>Embryophyta</taxon>
        <taxon>Tracheophyta</taxon>
        <taxon>Spermatophyta</taxon>
        <taxon>Magnoliopsida</taxon>
        <taxon>eudicotyledons</taxon>
        <taxon>Gunneridae</taxon>
        <taxon>Pentapetalae</taxon>
        <taxon>rosids</taxon>
        <taxon>fabids</taxon>
        <taxon>Fabales</taxon>
        <taxon>Fabaceae</taxon>
        <taxon>Papilionoideae</taxon>
        <taxon>50 kb inversion clade</taxon>
        <taxon>NPAAA clade</taxon>
        <taxon>Hologalegina</taxon>
        <taxon>IRL clade</taxon>
        <taxon>Trifolieae</taxon>
        <taxon>Trifolium</taxon>
    </lineage>
</organism>
<name>A0A392TRT3_9FABA</name>
<evidence type="ECO:0000256" key="1">
    <source>
        <dbReference type="SAM" id="MobiDB-lite"/>
    </source>
</evidence>
<feature type="compositionally biased region" description="Polar residues" evidence="1">
    <location>
        <begin position="28"/>
        <end position="40"/>
    </location>
</feature>
<dbReference type="EMBL" id="LXQA010626474">
    <property type="protein sequence ID" value="MCI62846.1"/>
    <property type="molecule type" value="Genomic_DNA"/>
</dbReference>
<dbReference type="Proteomes" id="UP000265520">
    <property type="component" value="Unassembled WGS sequence"/>
</dbReference>
<keyword evidence="3" id="KW-1185">Reference proteome</keyword>
<evidence type="ECO:0000313" key="2">
    <source>
        <dbReference type="EMBL" id="MCI62846.1"/>
    </source>
</evidence>
<evidence type="ECO:0000313" key="3">
    <source>
        <dbReference type="Proteomes" id="UP000265520"/>
    </source>
</evidence>
<feature type="non-terminal residue" evidence="2">
    <location>
        <position position="53"/>
    </location>
</feature>
<reference evidence="2 3" key="1">
    <citation type="journal article" date="2018" name="Front. Plant Sci.">
        <title>Red Clover (Trifolium pratense) and Zigzag Clover (T. medium) - A Picture of Genomic Similarities and Differences.</title>
        <authorList>
            <person name="Dluhosova J."/>
            <person name="Istvanek J."/>
            <person name="Nedelnik J."/>
            <person name="Repkova J."/>
        </authorList>
    </citation>
    <scope>NUCLEOTIDE SEQUENCE [LARGE SCALE GENOMIC DNA]</scope>
    <source>
        <strain evidence="3">cv. 10/8</strain>
        <tissue evidence="2">Leaf</tissue>
    </source>
</reference>
<dbReference type="AlphaFoldDB" id="A0A392TRT3"/>
<comment type="caution">
    <text evidence="2">The sequence shown here is derived from an EMBL/GenBank/DDBJ whole genome shotgun (WGS) entry which is preliminary data.</text>
</comment>
<feature type="region of interest" description="Disordered" evidence="1">
    <location>
        <begin position="1"/>
        <end position="53"/>
    </location>
</feature>
<protein>
    <submittedName>
        <fullName evidence="2">Uncharacterized protein</fullName>
    </submittedName>
</protein>